<dbReference type="RefSeq" id="WP_264013413.1">
    <property type="nucleotide sequence ID" value="NZ_JACKSJ010000117.1"/>
</dbReference>
<evidence type="ECO:0000313" key="1">
    <source>
        <dbReference type="EMBL" id="MCV7171236.1"/>
    </source>
</evidence>
<reference evidence="1" key="1">
    <citation type="submission" date="2020-07" db="EMBL/GenBank/DDBJ databases">
        <authorList>
            <person name="Pettersson B.M.F."/>
            <person name="Behra P.R.K."/>
            <person name="Ramesh M."/>
            <person name="Das S."/>
            <person name="Dasgupta S."/>
            <person name="Kirsebom L.A."/>
        </authorList>
    </citation>
    <scope>NUCLEOTIDE SEQUENCE</scope>
    <source>
        <strain evidence="1">DSM 44615</strain>
    </source>
</reference>
<dbReference type="InterPro" id="IPR009351">
    <property type="entry name" value="AlkZ-like"/>
</dbReference>
<dbReference type="AlphaFoldDB" id="A0A9X2YPW1"/>
<accession>A0A9X2YPW1</accession>
<dbReference type="PANTHER" id="PTHR38479">
    <property type="entry name" value="LMO0824 PROTEIN"/>
    <property type="match status" value="1"/>
</dbReference>
<dbReference type="Proteomes" id="UP001140293">
    <property type="component" value="Unassembled WGS sequence"/>
</dbReference>
<name>A0A9X2YPW1_9MYCO</name>
<protein>
    <submittedName>
        <fullName evidence="1">AlkZ family DNA glycosylase</fullName>
    </submittedName>
</protein>
<gene>
    <name evidence="1" type="ORF">H7I41_15075</name>
</gene>
<proteinExistence type="predicted"/>
<organism evidence="1 2">
    <name type="scientific">[Mycobacterium] manitobense</name>
    <dbReference type="NCBI Taxonomy" id="190147"/>
    <lineage>
        <taxon>Bacteria</taxon>
        <taxon>Bacillati</taxon>
        <taxon>Actinomycetota</taxon>
        <taxon>Actinomycetes</taxon>
        <taxon>Mycobacteriales</taxon>
        <taxon>Mycobacteriaceae</taxon>
        <taxon>Mycolicibacterium</taxon>
    </lineage>
</organism>
<dbReference type="Pfam" id="PF06224">
    <property type="entry name" value="AlkZ-like"/>
    <property type="match status" value="1"/>
</dbReference>
<comment type="caution">
    <text evidence="1">The sequence shown here is derived from an EMBL/GenBank/DDBJ whole genome shotgun (WGS) entry which is preliminary data.</text>
</comment>
<evidence type="ECO:0000313" key="2">
    <source>
        <dbReference type="Proteomes" id="UP001140293"/>
    </source>
</evidence>
<dbReference type="EMBL" id="JACKSJ010000117">
    <property type="protein sequence ID" value="MCV7171236.1"/>
    <property type="molecule type" value="Genomic_DNA"/>
</dbReference>
<sequence>MRSFTLAERRARLARRHFLCPGAAAASGADVAARLVGLHGTDPATPYLSLWTRVPGFAVTDLQRDLYDERTLVKHLAMRRTLWVIRATDLPAVQSAASERVAATERRRLIADADKAGLAPDGETWLDTACPAVLAHLAEHGATSARDLRIALPELAGRYEYAPDRPWGGESPLAPRVLTVLGVRGDIVRGPNDGGWTVSRPRWVPTADWLGTVGDPVAAGPAAAQLVRRWLYAFGPATLTDVKWWFGNTLTWARAALRDIGAVEVRLGDGGDDDDTGWALPDDLEPEPASQPWAALLPSLDVTPMGWFDRTWYLGEHRPHVFDSNGNAGPTAWWNGRIVGGWGQDSGGRVVLHLLDDLGRDGRRALDRRAAELTEWLDGVRVSPRFPSPLGRASRSEAGFSPTTSR</sequence>
<keyword evidence="2" id="KW-1185">Reference proteome</keyword>
<dbReference type="PANTHER" id="PTHR38479:SF2">
    <property type="entry name" value="WINGED HELIX DNA-BINDING DOMAIN-CONTAINING PROTEIN"/>
    <property type="match status" value="1"/>
</dbReference>
<reference evidence="1" key="2">
    <citation type="journal article" date="2022" name="BMC Genomics">
        <title>Comparative genome analysis of mycobacteria focusing on tRNA and non-coding RNA.</title>
        <authorList>
            <person name="Behra P.R.K."/>
            <person name="Pettersson B.M.F."/>
            <person name="Ramesh M."/>
            <person name="Das S."/>
            <person name="Dasgupta S."/>
            <person name="Kirsebom L.A."/>
        </authorList>
    </citation>
    <scope>NUCLEOTIDE SEQUENCE</scope>
    <source>
        <strain evidence="1">DSM 44615</strain>
    </source>
</reference>